<keyword evidence="1" id="KW-0472">Membrane</keyword>
<feature type="transmembrane region" description="Helical" evidence="1">
    <location>
        <begin position="203"/>
        <end position="221"/>
    </location>
</feature>
<sequence>MSPDRTRLFGRLSSPNQRHTCRALAGVFQAEIRRYRWSRKLLLLAALLSVSVWTAVTSVQPIYGSNGVRGGTYISLTQPETFDGVYGVFALVDSWYSLLVLLPPVGLLFGYGTIVQARESGRLEIVLSLPCTRRTILLGTVLARMAVFSFVVLLSLAVGWLAIWSRFETVSAWRYLVLSVVTLAYGLVWISIGVAISTSFSTARRAAATVFITVVGFTFNWHEGVVTGLGFHPTGHAINPQQAYFVLVSTPYSDLFPRVHIDSAMGIDRFSVSFFSTDLADITANTPIHFSWPVATVVLVLWIVVPLSYACWRFERMELT</sequence>
<evidence type="ECO:0008006" key="4">
    <source>
        <dbReference type="Google" id="ProtNLM"/>
    </source>
</evidence>
<gene>
    <name evidence="2" type="ORF">CP557_17155</name>
</gene>
<keyword evidence="1" id="KW-0812">Transmembrane</keyword>
<feature type="transmembrane region" description="Helical" evidence="1">
    <location>
        <begin position="136"/>
        <end position="163"/>
    </location>
</feature>
<name>A0A2A5QZ31_9EURY</name>
<accession>A0A2A5QZ31</accession>
<dbReference type="EMBL" id="NXNI01000001">
    <property type="protein sequence ID" value="PCR92100.1"/>
    <property type="molecule type" value="Genomic_DNA"/>
</dbReference>
<protein>
    <recommendedName>
        <fullName evidence="4">ABC transporter permease</fullName>
    </recommendedName>
</protein>
<feature type="transmembrane region" description="Helical" evidence="1">
    <location>
        <begin position="41"/>
        <end position="63"/>
    </location>
</feature>
<evidence type="ECO:0000256" key="1">
    <source>
        <dbReference type="SAM" id="Phobius"/>
    </source>
</evidence>
<dbReference type="GO" id="GO:0005886">
    <property type="term" value="C:plasma membrane"/>
    <property type="evidence" value="ECO:0007669"/>
    <property type="project" value="UniProtKB-SubCell"/>
</dbReference>
<keyword evidence="1" id="KW-1133">Transmembrane helix</keyword>
<dbReference type="PANTHER" id="PTHR43471">
    <property type="entry name" value="ABC TRANSPORTER PERMEASE"/>
    <property type="match status" value="1"/>
</dbReference>
<keyword evidence="3" id="KW-1185">Reference proteome</keyword>
<proteinExistence type="predicted"/>
<evidence type="ECO:0000313" key="3">
    <source>
        <dbReference type="Proteomes" id="UP000219689"/>
    </source>
</evidence>
<feature type="transmembrane region" description="Helical" evidence="1">
    <location>
        <begin position="290"/>
        <end position="312"/>
    </location>
</feature>
<dbReference type="AlphaFoldDB" id="A0A2A5QZ31"/>
<feature type="transmembrane region" description="Helical" evidence="1">
    <location>
        <begin position="95"/>
        <end position="115"/>
    </location>
</feature>
<comment type="caution">
    <text evidence="2">The sequence shown here is derived from an EMBL/GenBank/DDBJ whole genome shotgun (WGS) entry which is preliminary data.</text>
</comment>
<reference evidence="2 3" key="1">
    <citation type="submission" date="2017-09" db="EMBL/GenBank/DDBJ databases">
        <title>Genome sequences of Natrinema ejinorence JCM 13890T.</title>
        <authorList>
            <person name="Roh S.W."/>
            <person name="Kim Y.B."/>
            <person name="Kim J.Y."/>
        </authorList>
    </citation>
    <scope>NUCLEOTIDE SEQUENCE [LARGE SCALE GENOMIC DNA]</scope>
    <source>
        <strain evidence="2 3">JCM 13890</strain>
    </source>
</reference>
<feature type="transmembrane region" description="Helical" evidence="1">
    <location>
        <begin position="175"/>
        <end position="196"/>
    </location>
</feature>
<organism evidence="2 3">
    <name type="scientific">Natrinema ejinorense</name>
    <dbReference type="NCBI Taxonomy" id="373386"/>
    <lineage>
        <taxon>Archaea</taxon>
        <taxon>Methanobacteriati</taxon>
        <taxon>Methanobacteriota</taxon>
        <taxon>Stenosarchaea group</taxon>
        <taxon>Halobacteria</taxon>
        <taxon>Halobacteriales</taxon>
        <taxon>Natrialbaceae</taxon>
        <taxon>Natrinema</taxon>
    </lineage>
</organism>
<dbReference type="Proteomes" id="UP000219689">
    <property type="component" value="Unassembled WGS sequence"/>
</dbReference>
<dbReference type="PANTHER" id="PTHR43471:SF1">
    <property type="entry name" value="ABC TRANSPORTER PERMEASE PROTEIN NOSY-RELATED"/>
    <property type="match status" value="1"/>
</dbReference>
<evidence type="ECO:0000313" key="2">
    <source>
        <dbReference type="EMBL" id="PCR92100.1"/>
    </source>
</evidence>
<dbReference type="GO" id="GO:0140359">
    <property type="term" value="F:ABC-type transporter activity"/>
    <property type="evidence" value="ECO:0007669"/>
    <property type="project" value="InterPro"/>
</dbReference>
<dbReference type="RefSeq" id="WP_097381028.1">
    <property type="nucleotide sequence ID" value="NZ_NXNI01000001.1"/>
</dbReference>
<dbReference type="Pfam" id="PF12679">
    <property type="entry name" value="ABC2_membrane_2"/>
    <property type="match status" value="1"/>
</dbReference>